<sequence length="114" mass="12479">MATFKKRSTNTFKKKVSVFLGDESLGDLDVTFVQLSQDEFSDLVENENDAGLCKRVIQAVGDIPVEGSEGEVVRGQDAIDLVLNDASCVSACAVEYMETLKSGNFRKRGARGRR</sequence>
<comment type="caution">
    <text evidence="1">The sequence shown here is derived from an EMBL/GenBank/DDBJ whole genome shotgun (WGS) entry which is preliminary data.</text>
</comment>
<gene>
    <name evidence="1" type="ORF">LCGC14_0059970</name>
</gene>
<dbReference type="EMBL" id="LAZR01000014">
    <property type="protein sequence ID" value="KKO06813.1"/>
    <property type="molecule type" value="Genomic_DNA"/>
</dbReference>
<protein>
    <submittedName>
        <fullName evidence="1">Uncharacterized protein</fullName>
    </submittedName>
</protein>
<proteinExistence type="predicted"/>
<organism evidence="1">
    <name type="scientific">marine sediment metagenome</name>
    <dbReference type="NCBI Taxonomy" id="412755"/>
    <lineage>
        <taxon>unclassified sequences</taxon>
        <taxon>metagenomes</taxon>
        <taxon>ecological metagenomes</taxon>
    </lineage>
</organism>
<reference evidence="1" key="1">
    <citation type="journal article" date="2015" name="Nature">
        <title>Complex archaea that bridge the gap between prokaryotes and eukaryotes.</title>
        <authorList>
            <person name="Spang A."/>
            <person name="Saw J.H."/>
            <person name="Jorgensen S.L."/>
            <person name="Zaremba-Niedzwiedzka K."/>
            <person name="Martijn J."/>
            <person name="Lind A.E."/>
            <person name="van Eijk R."/>
            <person name="Schleper C."/>
            <person name="Guy L."/>
            <person name="Ettema T.J."/>
        </authorList>
    </citation>
    <scope>NUCLEOTIDE SEQUENCE</scope>
</reference>
<dbReference type="AlphaFoldDB" id="A0A0F9W3N1"/>
<accession>A0A0F9W3N1</accession>
<evidence type="ECO:0000313" key="1">
    <source>
        <dbReference type="EMBL" id="KKO06813.1"/>
    </source>
</evidence>
<name>A0A0F9W3N1_9ZZZZ</name>